<dbReference type="STRING" id="1675527.AIOL_002853"/>
<dbReference type="GO" id="GO:0032259">
    <property type="term" value="P:methylation"/>
    <property type="evidence" value="ECO:0007669"/>
    <property type="project" value="UniProtKB-KW"/>
</dbReference>
<feature type="domain" description="Methyltransferase" evidence="3">
    <location>
        <begin position="44"/>
        <end position="133"/>
    </location>
</feature>
<dbReference type="EMBL" id="LFTY01000002">
    <property type="protein sequence ID" value="KMW57885.1"/>
    <property type="molecule type" value="Genomic_DNA"/>
</dbReference>
<keyword evidence="5" id="KW-1185">Reference proteome</keyword>
<dbReference type="OrthoDB" id="9765084at2"/>
<keyword evidence="1 4" id="KW-0489">Methyltransferase</keyword>
<reference evidence="4 5" key="1">
    <citation type="submission" date="2015-06" db="EMBL/GenBank/DDBJ databases">
        <title>Draft genome sequence of an Alphaproteobacteria species associated to the Mediterranean sponge Oscarella lobularis.</title>
        <authorList>
            <person name="Jourda C."/>
            <person name="Santini S."/>
            <person name="Claverie J.-M."/>
        </authorList>
    </citation>
    <scope>NUCLEOTIDE SEQUENCE [LARGE SCALE GENOMIC DNA]</scope>
    <source>
        <strain evidence="4">IGS</strain>
    </source>
</reference>
<dbReference type="SUPFAM" id="SSF53335">
    <property type="entry name" value="S-adenosyl-L-methionine-dependent methyltransferases"/>
    <property type="match status" value="1"/>
</dbReference>
<proteinExistence type="predicted"/>
<evidence type="ECO:0000256" key="1">
    <source>
        <dbReference type="ARBA" id="ARBA00022603"/>
    </source>
</evidence>
<evidence type="ECO:0000256" key="2">
    <source>
        <dbReference type="ARBA" id="ARBA00022679"/>
    </source>
</evidence>
<dbReference type="Proteomes" id="UP000037178">
    <property type="component" value="Unassembled WGS sequence"/>
</dbReference>
<dbReference type="InterPro" id="IPR029063">
    <property type="entry name" value="SAM-dependent_MTases_sf"/>
</dbReference>
<accession>A0A0J9E506</accession>
<evidence type="ECO:0000313" key="4">
    <source>
        <dbReference type="EMBL" id="KMW57885.1"/>
    </source>
</evidence>
<name>A0A0J9E506_9RHOB</name>
<organism evidence="4 5">
    <name type="scientific">Candidatus Rhodobacter oscarellae</name>
    <dbReference type="NCBI Taxonomy" id="1675527"/>
    <lineage>
        <taxon>Bacteria</taxon>
        <taxon>Pseudomonadati</taxon>
        <taxon>Pseudomonadota</taxon>
        <taxon>Alphaproteobacteria</taxon>
        <taxon>Rhodobacterales</taxon>
        <taxon>Rhodobacter group</taxon>
        <taxon>Rhodobacter</taxon>
    </lineage>
</organism>
<dbReference type="RefSeq" id="WP_049643561.1">
    <property type="nucleotide sequence ID" value="NZ_LFTY01000002.1"/>
</dbReference>
<protein>
    <submittedName>
        <fullName evidence="4">Methyltransferase</fullName>
    </submittedName>
</protein>
<evidence type="ECO:0000259" key="3">
    <source>
        <dbReference type="Pfam" id="PF13649"/>
    </source>
</evidence>
<sequence>MGPEHILSTYDRVAADFDKQRGKSLFERAWLDRMLAIAPPPRRVLDLGCGSGRPIASYLMDRRAQVTGVDGAAAMVALFTQNVPGAEAIQDDMRTLALGRRFDAVLAWNSFFHLCAEDQRGMFAVFAAHTTPGAALMFTAGHKEGEVMGHAAGQPVFHASLDPEEYRALLDAHGFEELRYVPEDPDCNGHTVWLARRRNDAG</sequence>
<dbReference type="CDD" id="cd02440">
    <property type="entry name" value="AdoMet_MTases"/>
    <property type="match status" value="1"/>
</dbReference>
<dbReference type="InterPro" id="IPR041698">
    <property type="entry name" value="Methyltransf_25"/>
</dbReference>
<dbReference type="AlphaFoldDB" id="A0A0J9E506"/>
<gene>
    <name evidence="4" type="ORF">AIOL_002853</name>
</gene>
<dbReference type="Gene3D" id="3.40.50.150">
    <property type="entry name" value="Vaccinia Virus protein VP39"/>
    <property type="match status" value="1"/>
</dbReference>
<comment type="caution">
    <text evidence="4">The sequence shown here is derived from an EMBL/GenBank/DDBJ whole genome shotgun (WGS) entry which is preliminary data.</text>
</comment>
<dbReference type="Pfam" id="PF13649">
    <property type="entry name" value="Methyltransf_25"/>
    <property type="match status" value="1"/>
</dbReference>
<dbReference type="PANTHER" id="PTHR43861">
    <property type="entry name" value="TRANS-ACONITATE 2-METHYLTRANSFERASE-RELATED"/>
    <property type="match status" value="1"/>
</dbReference>
<keyword evidence="2 4" id="KW-0808">Transferase</keyword>
<dbReference type="GO" id="GO:0008168">
    <property type="term" value="F:methyltransferase activity"/>
    <property type="evidence" value="ECO:0007669"/>
    <property type="project" value="UniProtKB-KW"/>
</dbReference>
<evidence type="ECO:0000313" key="5">
    <source>
        <dbReference type="Proteomes" id="UP000037178"/>
    </source>
</evidence>
<dbReference type="PANTHER" id="PTHR43861:SF1">
    <property type="entry name" value="TRANS-ACONITATE 2-METHYLTRANSFERASE"/>
    <property type="match status" value="1"/>
</dbReference>
<dbReference type="PATRIC" id="fig|1675527.3.peg.2987"/>